<organism evidence="1 2">
    <name type="scientific">Holotrichia oblita</name>
    <name type="common">Chafer beetle</name>
    <dbReference type="NCBI Taxonomy" id="644536"/>
    <lineage>
        <taxon>Eukaryota</taxon>
        <taxon>Metazoa</taxon>
        <taxon>Ecdysozoa</taxon>
        <taxon>Arthropoda</taxon>
        <taxon>Hexapoda</taxon>
        <taxon>Insecta</taxon>
        <taxon>Pterygota</taxon>
        <taxon>Neoptera</taxon>
        <taxon>Endopterygota</taxon>
        <taxon>Coleoptera</taxon>
        <taxon>Polyphaga</taxon>
        <taxon>Scarabaeiformia</taxon>
        <taxon>Scarabaeidae</taxon>
        <taxon>Melolonthinae</taxon>
        <taxon>Holotrichia</taxon>
    </lineage>
</organism>
<keyword evidence="2" id="KW-1185">Reference proteome</keyword>
<gene>
    <name evidence="1" type="ORF">MML48_1g12226</name>
</gene>
<proteinExistence type="predicted"/>
<comment type="caution">
    <text evidence="1">The sequence shown here is derived from an EMBL/GenBank/DDBJ whole genome shotgun (WGS) entry which is preliminary data.</text>
</comment>
<accession>A0ACB9TZ04</accession>
<evidence type="ECO:0000313" key="1">
    <source>
        <dbReference type="EMBL" id="KAI4472004.1"/>
    </source>
</evidence>
<reference evidence="1" key="1">
    <citation type="submission" date="2022-04" db="EMBL/GenBank/DDBJ databases">
        <title>Chromosome-scale genome assembly of Holotrichia oblita Faldermann.</title>
        <authorList>
            <person name="Rongchong L."/>
        </authorList>
    </citation>
    <scope>NUCLEOTIDE SEQUENCE</scope>
    <source>
        <strain evidence="1">81SQS9</strain>
    </source>
</reference>
<sequence length="80" mass="9373">MVLQQIHELVVGFSISDFFLWANIKNEVYRKVPTTAENIQERIRAAFRAVSLEVLRAVSRACESNLRLFQQEGRHFEHLD</sequence>
<evidence type="ECO:0000313" key="2">
    <source>
        <dbReference type="Proteomes" id="UP001056778"/>
    </source>
</evidence>
<protein>
    <submittedName>
        <fullName evidence="1">Uncharacterized protein</fullName>
    </submittedName>
</protein>
<dbReference type="EMBL" id="CM043015">
    <property type="protein sequence ID" value="KAI4472004.1"/>
    <property type="molecule type" value="Genomic_DNA"/>
</dbReference>
<dbReference type="Proteomes" id="UP001056778">
    <property type="component" value="Chromosome 1"/>
</dbReference>
<name>A0ACB9TZ04_HOLOL</name>